<protein>
    <submittedName>
        <fullName evidence="3">Plasmid maintenance system killer protein</fullName>
    </submittedName>
</protein>
<dbReference type="SUPFAM" id="SSF143011">
    <property type="entry name" value="RelE-like"/>
    <property type="match status" value="1"/>
</dbReference>
<dbReference type="Proteomes" id="UP000254230">
    <property type="component" value="Unassembled WGS sequence"/>
</dbReference>
<dbReference type="EMBL" id="UGOW01000002">
    <property type="protein sequence ID" value="STY82899.1"/>
    <property type="molecule type" value="Genomic_DNA"/>
</dbReference>
<dbReference type="InterPro" id="IPR007712">
    <property type="entry name" value="RelE/ParE_toxin"/>
</dbReference>
<evidence type="ECO:0000313" key="5">
    <source>
        <dbReference type="Proteomes" id="UP000254230"/>
    </source>
</evidence>
<keyword evidence="1" id="KW-1277">Toxin-antitoxin system</keyword>
<dbReference type="EMBL" id="LNYR01000043">
    <property type="protein sequence ID" value="KTD44125.1"/>
    <property type="molecule type" value="Genomic_DNA"/>
</dbReference>
<evidence type="ECO:0000313" key="4">
    <source>
        <dbReference type="Proteomes" id="UP000054639"/>
    </source>
</evidence>
<reference evidence="2 4" key="1">
    <citation type="submission" date="2015-11" db="EMBL/GenBank/DDBJ databases">
        <title>Genomic analysis of 38 Legionella species identifies large and diverse effector repertoires.</title>
        <authorList>
            <person name="Burstein D."/>
            <person name="Amaro F."/>
            <person name="Zusman T."/>
            <person name="Lifshitz Z."/>
            <person name="Cohen O."/>
            <person name="Gilbert J.A."/>
            <person name="Pupko T."/>
            <person name="Shuman H.A."/>
            <person name="Segal G."/>
        </authorList>
    </citation>
    <scope>NUCLEOTIDE SEQUENCE [LARGE SCALE GENOMIC DNA]</scope>
    <source>
        <strain evidence="2 4">ATCC 49507</strain>
    </source>
</reference>
<dbReference type="AlphaFoldDB" id="A0A378P8M9"/>
<evidence type="ECO:0000256" key="1">
    <source>
        <dbReference type="ARBA" id="ARBA00022649"/>
    </source>
</evidence>
<dbReference type="InterPro" id="IPR035093">
    <property type="entry name" value="RelE/ParE_toxin_dom_sf"/>
</dbReference>
<proteinExistence type="predicted"/>
<dbReference type="Gene3D" id="3.30.2310.20">
    <property type="entry name" value="RelE-like"/>
    <property type="match status" value="1"/>
</dbReference>
<dbReference type="Pfam" id="PF05016">
    <property type="entry name" value="ParE_toxin"/>
    <property type="match status" value="1"/>
</dbReference>
<dbReference type="NCBIfam" id="TIGR02385">
    <property type="entry name" value="RelE_StbE"/>
    <property type="match status" value="1"/>
</dbReference>
<sequence>MIAMNTCKVTISEQAKKDLKKVPQYIAIKLYQWVESVSHDGLLEVRKISSYHDEPLQGKRKGQRSIRLNKAYRAIYELKTNGQMELVEVMEVNKHDY</sequence>
<dbReference type="STRING" id="45072.Lqua_2945"/>
<dbReference type="Proteomes" id="UP000054639">
    <property type="component" value="Unassembled WGS sequence"/>
</dbReference>
<name>A0A378P8M9_9GAMM</name>
<accession>A0A378P8M9</accession>
<gene>
    <name evidence="2" type="ORF">Lqua_2945</name>
    <name evidence="3" type="ORF">NCTC12376_03364</name>
</gene>
<reference evidence="3 5" key="2">
    <citation type="submission" date="2018-06" db="EMBL/GenBank/DDBJ databases">
        <authorList>
            <consortium name="Pathogen Informatics"/>
            <person name="Doyle S."/>
        </authorList>
    </citation>
    <scope>NUCLEOTIDE SEQUENCE [LARGE SCALE GENOMIC DNA]</scope>
    <source>
        <strain evidence="3 5">NCTC12376</strain>
    </source>
</reference>
<evidence type="ECO:0000313" key="2">
    <source>
        <dbReference type="EMBL" id="KTD44125.1"/>
    </source>
</evidence>
<evidence type="ECO:0000313" key="3">
    <source>
        <dbReference type="EMBL" id="STY82899.1"/>
    </source>
</evidence>
<keyword evidence="4" id="KW-1185">Reference proteome</keyword>
<organism evidence="3 5">
    <name type="scientific">Legionella quateirensis</name>
    <dbReference type="NCBI Taxonomy" id="45072"/>
    <lineage>
        <taxon>Bacteria</taxon>
        <taxon>Pseudomonadati</taxon>
        <taxon>Pseudomonadota</taxon>
        <taxon>Gammaproteobacteria</taxon>
        <taxon>Legionellales</taxon>
        <taxon>Legionellaceae</taxon>
        <taxon>Legionella</taxon>
    </lineage>
</organism>